<evidence type="ECO:0000256" key="1">
    <source>
        <dbReference type="SAM" id="MobiDB-lite"/>
    </source>
</evidence>
<proteinExistence type="predicted"/>
<dbReference type="Proteomes" id="UP000001555">
    <property type="component" value="Unassembled WGS sequence"/>
</dbReference>
<feature type="region of interest" description="Disordered" evidence="1">
    <location>
        <begin position="284"/>
        <end position="312"/>
    </location>
</feature>
<feature type="region of interest" description="Disordered" evidence="1">
    <location>
        <begin position="54"/>
        <end position="76"/>
    </location>
</feature>
<evidence type="ECO:0000313" key="3">
    <source>
        <dbReference type="EnsemblMetazoa" id="ISCW004991-PA"/>
    </source>
</evidence>
<dbReference type="EMBL" id="ABJB011119738">
    <property type="status" value="NOT_ANNOTATED_CDS"/>
    <property type="molecule type" value="Genomic_DNA"/>
</dbReference>
<dbReference type="PaxDb" id="6945-B7PFW4"/>
<dbReference type="EMBL" id="ABJB010845905">
    <property type="status" value="NOT_ANNOTATED_CDS"/>
    <property type="molecule type" value="Genomic_DNA"/>
</dbReference>
<sequence>MESFDRIVIPVSLRCAPSSVSGGGGHGSFGGVSGLSQACAQLCGRAVPTRDAMEEQAGPWSGYEGPPGGRPDPGVLAQEDMDMFFHSLDGSPGSSYYSNPAARARARLPGLRTLICIHPSIAIRAVSYEDSFISRQSGDYAALAYRVPDGSSGLRRRCVAQGPRGFPLAVKRAGAAGQASIPRASLIRRCLARMQMASRGKTGAFRGNGKWLGRCRTAGHVIGAVTWFRKRLIASGGRRERGPAPVAHPSVPARVCTGLLTRDPPFVFHLAGAIYDANGAAAPRRSLPKRSSRPQSFQGAPPWVAHKVARGP</sequence>
<reference evidence="2 4" key="1">
    <citation type="submission" date="2008-03" db="EMBL/GenBank/DDBJ databases">
        <title>Annotation of Ixodes scapularis.</title>
        <authorList>
            <consortium name="Ixodes scapularis Genome Project Consortium"/>
            <person name="Caler E."/>
            <person name="Hannick L.I."/>
            <person name="Bidwell S."/>
            <person name="Joardar V."/>
            <person name="Thiagarajan M."/>
            <person name="Amedeo P."/>
            <person name="Galinsky K.J."/>
            <person name="Schobel S."/>
            <person name="Inman J."/>
            <person name="Hostetler J."/>
            <person name="Miller J."/>
            <person name="Hammond M."/>
            <person name="Megy K."/>
            <person name="Lawson D."/>
            <person name="Kodira C."/>
            <person name="Sutton G."/>
            <person name="Meyer J."/>
            <person name="Hill C.A."/>
            <person name="Birren B."/>
            <person name="Nene V."/>
            <person name="Collins F."/>
            <person name="Alarcon-Chaidez F."/>
            <person name="Wikel S."/>
            <person name="Strausberg R."/>
        </authorList>
    </citation>
    <scope>NUCLEOTIDE SEQUENCE [LARGE SCALE GENOMIC DNA]</scope>
    <source>
        <strain evidence="4">Wikel</strain>
        <strain evidence="2">Wikel colony</strain>
    </source>
</reference>
<gene>
    <name evidence="2" type="ORF">IscW_ISCW004991</name>
</gene>
<dbReference type="VEuPathDB" id="VectorBase:ISCP_033877"/>
<accession>B7PFW4</accession>
<dbReference type="VEuPathDB" id="VectorBase:ISCW004991"/>
<evidence type="ECO:0000313" key="2">
    <source>
        <dbReference type="EMBL" id="EEC05486.1"/>
    </source>
</evidence>
<dbReference type="HOGENOM" id="CLU_892208_0_0_1"/>
<dbReference type="EnsemblMetazoa" id="ISCW004991-RA">
    <property type="protein sequence ID" value="ISCW004991-PA"/>
    <property type="gene ID" value="ISCW004991"/>
</dbReference>
<organism>
    <name type="scientific">Ixodes scapularis</name>
    <name type="common">Black-legged tick</name>
    <name type="synonym">Deer tick</name>
    <dbReference type="NCBI Taxonomy" id="6945"/>
    <lineage>
        <taxon>Eukaryota</taxon>
        <taxon>Metazoa</taxon>
        <taxon>Ecdysozoa</taxon>
        <taxon>Arthropoda</taxon>
        <taxon>Chelicerata</taxon>
        <taxon>Arachnida</taxon>
        <taxon>Acari</taxon>
        <taxon>Parasitiformes</taxon>
        <taxon>Ixodida</taxon>
        <taxon>Ixodoidea</taxon>
        <taxon>Ixodidae</taxon>
        <taxon>Ixodinae</taxon>
        <taxon>Ixodes</taxon>
    </lineage>
</organism>
<dbReference type="VEuPathDB" id="VectorBase:ISCI004991"/>
<dbReference type="OrthoDB" id="515401at2759"/>
<reference evidence="3" key="2">
    <citation type="submission" date="2020-05" db="UniProtKB">
        <authorList>
            <consortium name="EnsemblMetazoa"/>
        </authorList>
    </citation>
    <scope>IDENTIFICATION</scope>
    <source>
        <strain evidence="3">wikel</strain>
    </source>
</reference>
<name>B7PFW4_IXOSC</name>
<protein>
    <submittedName>
        <fullName evidence="2 3">Uncharacterized protein</fullName>
    </submittedName>
</protein>
<dbReference type="InParanoid" id="B7PFW4"/>
<keyword evidence="4" id="KW-1185">Reference proteome</keyword>
<dbReference type="EMBL" id="DS704151">
    <property type="protein sequence ID" value="EEC05486.1"/>
    <property type="molecule type" value="Genomic_DNA"/>
</dbReference>
<dbReference type="AlphaFoldDB" id="B7PFW4"/>
<evidence type="ECO:0000313" key="4">
    <source>
        <dbReference type="Proteomes" id="UP000001555"/>
    </source>
</evidence>